<dbReference type="SUPFAM" id="SSF55729">
    <property type="entry name" value="Acyl-CoA N-acyltransferases (Nat)"/>
    <property type="match status" value="1"/>
</dbReference>
<keyword evidence="2" id="KW-0479">Metal-binding</keyword>
<comment type="subcellular location">
    <subcellularLocation>
        <location evidence="1">Nucleus</location>
    </subcellularLocation>
</comment>
<dbReference type="FunFam" id="3.30.40.10:FF:000494">
    <property type="entry name" value="Acyl-CoA N-acyltransferase with RING/FYVE/PHD-type zinc finger domain"/>
    <property type="match status" value="1"/>
</dbReference>
<evidence type="ECO:0000256" key="3">
    <source>
        <dbReference type="ARBA" id="ARBA00022771"/>
    </source>
</evidence>
<evidence type="ECO:0000256" key="2">
    <source>
        <dbReference type="ARBA" id="ARBA00022723"/>
    </source>
</evidence>
<gene>
    <name evidence="9" type="ORF">L1049_009178</name>
</gene>
<keyword evidence="10" id="KW-1185">Reference proteome</keyword>
<dbReference type="InterPro" id="IPR019786">
    <property type="entry name" value="Zinc_finger_PHD-type_CS"/>
</dbReference>
<dbReference type="GO" id="GO:0000977">
    <property type="term" value="F:RNA polymerase II transcription regulatory region sequence-specific DNA binding"/>
    <property type="evidence" value="ECO:0007669"/>
    <property type="project" value="TreeGrafter"/>
</dbReference>
<feature type="region of interest" description="Disordered" evidence="7">
    <location>
        <begin position="19"/>
        <end position="89"/>
    </location>
</feature>
<reference evidence="9 10" key="1">
    <citation type="journal article" date="2024" name="Plant J.">
        <title>Genome sequences and population genomics reveal climatic adaptation and genomic divergence between two closely related sweetgum species.</title>
        <authorList>
            <person name="Xu W.Q."/>
            <person name="Ren C.Q."/>
            <person name="Zhang X.Y."/>
            <person name="Comes H.P."/>
            <person name="Liu X.H."/>
            <person name="Li Y.G."/>
            <person name="Kettle C.J."/>
            <person name="Jalonen R."/>
            <person name="Gaisberger H."/>
            <person name="Ma Y.Z."/>
            <person name="Qiu Y.X."/>
        </authorList>
    </citation>
    <scope>NUCLEOTIDE SEQUENCE [LARGE SCALE GENOMIC DNA]</scope>
    <source>
        <strain evidence="9">Hangzhou</strain>
    </source>
</reference>
<dbReference type="EMBL" id="JBBPBK010000002">
    <property type="protein sequence ID" value="KAK9290995.1"/>
    <property type="molecule type" value="Genomic_DNA"/>
</dbReference>
<dbReference type="CDD" id="cd15539">
    <property type="entry name" value="PHD1_AIRE"/>
    <property type="match status" value="1"/>
</dbReference>
<dbReference type="InterPro" id="IPR059153">
    <property type="entry name" value="NSD_PHD-1st"/>
</dbReference>
<comment type="caution">
    <text evidence="9">The sequence shown here is derived from an EMBL/GenBank/DDBJ whole genome shotgun (WGS) entry which is preliminary data.</text>
</comment>
<dbReference type="GO" id="GO:0042393">
    <property type="term" value="F:histone binding"/>
    <property type="evidence" value="ECO:0007669"/>
    <property type="project" value="TreeGrafter"/>
</dbReference>
<dbReference type="Proteomes" id="UP001415857">
    <property type="component" value="Unassembled WGS sequence"/>
</dbReference>
<dbReference type="AlphaFoldDB" id="A0AAP0X9T6"/>
<dbReference type="InterPro" id="IPR016181">
    <property type="entry name" value="Acyl_CoA_acyltransferase"/>
</dbReference>
<organism evidence="9 10">
    <name type="scientific">Liquidambar formosana</name>
    <name type="common">Formosan gum</name>
    <dbReference type="NCBI Taxonomy" id="63359"/>
    <lineage>
        <taxon>Eukaryota</taxon>
        <taxon>Viridiplantae</taxon>
        <taxon>Streptophyta</taxon>
        <taxon>Embryophyta</taxon>
        <taxon>Tracheophyta</taxon>
        <taxon>Spermatophyta</taxon>
        <taxon>Magnoliopsida</taxon>
        <taxon>eudicotyledons</taxon>
        <taxon>Gunneridae</taxon>
        <taxon>Pentapetalae</taxon>
        <taxon>Saxifragales</taxon>
        <taxon>Altingiaceae</taxon>
        <taxon>Liquidambar</taxon>
    </lineage>
</organism>
<dbReference type="GO" id="GO:0008270">
    <property type="term" value="F:zinc ion binding"/>
    <property type="evidence" value="ECO:0007669"/>
    <property type="project" value="UniProtKB-KW"/>
</dbReference>
<evidence type="ECO:0000256" key="4">
    <source>
        <dbReference type="ARBA" id="ARBA00022833"/>
    </source>
</evidence>
<protein>
    <recommendedName>
        <fullName evidence="8">PHD-type domain-containing protein</fullName>
    </recommendedName>
</protein>
<dbReference type="PANTHER" id="PTHR47025">
    <property type="entry name" value="AUTOIMMUNE REGULATOR"/>
    <property type="match status" value="1"/>
</dbReference>
<keyword evidence="5" id="KW-0539">Nucleus</keyword>
<dbReference type="Pfam" id="PF23209">
    <property type="entry name" value="IDM1_C"/>
    <property type="match status" value="1"/>
</dbReference>
<evidence type="ECO:0000259" key="8">
    <source>
        <dbReference type="PROSITE" id="PS50016"/>
    </source>
</evidence>
<dbReference type="GO" id="GO:0003682">
    <property type="term" value="F:chromatin binding"/>
    <property type="evidence" value="ECO:0007669"/>
    <property type="project" value="TreeGrafter"/>
</dbReference>
<dbReference type="InterPro" id="IPR001965">
    <property type="entry name" value="Znf_PHD"/>
</dbReference>
<proteinExistence type="predicted"/>
<dbReference type="Gene3D" id="3.30.40.10">
    <property type="entry name" value="Zinc/RING finger domain, C3HC4 (zinc finger)"/>
    <property type="match status" value="2"/>
</dbReference>
<dbReference type="SUPFAM" id="SSF57903">
    <property type="entry name" value="FYVE/PHD zinc finger"/>
    <property type="match status" value="2"/>
</dbReference>
<dbReference type="InterPro" id="IPR019787">
    <property type="entry name" value="Znf_PHD-finger"/>
</dbReference>
<feature type="compositionally biased region" description="Polar residues" evidence="7">
    <location>
        <begin position="50"/>
        <end position="76"/>
    </location>
</feature>
<evidence type="ECO:0000313" key="10">
    <source>
        <dbReference type="Proteomes" id="UP001415857"/>
    </source>
</evidence>
<feature type="domain" description="PHD-type" evidence="8">
    <location>
        <begin position="529"/>
        <end position="574"/>
    </location>
</feature>
<keyword evidence="3 6" id="KW-0863">Zinc-finger</keyword>
<evidence type="ECO:0000256" key="1">
    <source>
        <dbReference type="ARBA" id="ARBA00004123"/>
    </source>
</evidence>
<accession>A0AAP0X9T6</accession>
<evidence type="ECO:0000256" key="7">
    <source>
        <dbReference type="SAM" id="MobiDB-lite"/>
    </source>
</evidence>
<dbReference type="GO" id="GO:0005634">
    <property type="term" value="C:nucleus"/>
    <property type="evidence" value="ECO:0007669"/>
    <property type="project" value="UniProtKB-SubCell"/>
</dbReference>
<dbReference type="FunFam" id="3.40.630.30:FF:000073">
    <property type="entry name" value="PHD finger family protein"/>
    <property type="match status" value="1"/>
</dbReference>
<keyword evidence="4" id="KW-0862">Zinc</keyword>
<dbReference type="InterPro" id="IPR013083">
    <property type="entry name" value="Znf_RING/FYVE/PHD"/>
</dbReference>
<evidence type="ECO:0000256" key="5">
    <source>
        <dbReference type="ARBA" id="ARBA00023242"/>
    </source>
</evidence>
<feature type="compositionally biased region" description="Polar residues" evidence="7">
    <location>
        <begin position="19"/>
        <end position="40"/>
    </location>
</feature>
<evidence type="ECO:0000313" key="9">
    <source>
        <dbReference type="EMBL" id="KAK9290995.1"/>
    </source>
</evidence>
<evidence type="ECO:0000256" key="6">
    <source>
        <dbReference type="PROSITE-ProRule" id="PRU00146"/>
    </source>
</evidence>
<dbReference type="Pfam" id="PF23011">
    <property type="entry name" value="PHD-1st_NSD"/>
    <property type="match status" value="1"/>
</dbReference>
<dbReference type="PROSITE" id="PS01359">
    <property type="entry name" value="ZF_PHD_1"/>
    <property type="match status" value="1"/>
</dbReference>
<feature type="compositionally biased region" description="Basic and acidic residues" evidence="7">
    <location>
        <begin position="209"/>
        <end position="220"/>
    </location>
</feature>
<feature type="region of interest" description="Disordered" evidence="7">
    <location>
        <begin position="198"/>
        <end position="231"/>
    </location>
</feature>
<dbReference type="PANTHER" id="PTHR47025:SF28">
    <property type="entry name" value="ACYL-COA N-ACYLTRANSFERASE WITH RING_FYVE_PHD-TYPE ZINC FINGER DOMAIN-CONTAINING PROTEIN"/>
    <property type="match status" value="1"/>
</dbReference>
<dbReference type="PROSITE" id="PS50016">
    <property type="entry name" value="ZF_PHD_2"/>
    <property type="match status" value="1"/>
</dbReference>
<dbReference type="InterPro" id="IPR011011">
    <property type="entry name" value="Znf_FYVE_PHD"/>
</dbReference>
<dbReference type="SMART" id="SM00249">
    <property type="entry name" value="PHD"/>
    <property type="match status" value="2"/>
</dbReference>
<dbReference type="Gene3D" id="3.40.630.30">
    <property type="match status" value="1"/>
</dbReference>
<dbReference type="InterPro" id="IPR056511">
    <property type="entry name" value="IDM1_C"/>
</dbReference>
<name>A0AAP0X9T6_LIQFO</name>
<dbReference type="InterPro" id="IPR032308">
    <property type="entry name" value="TDBD"/>
</dbReference>
<dbReference type="Pfam" id="PF16135">
    <property type="entry name" value="TDBD"/>
    <property type="match status" value="2"/>
</dbReference>
<sequence length="898" mass="99220">MKRELAFVLEVQSQLCGSLGRTRSNKVQSPLSTPRNGGSEDTSKRRLNDFSESGGSADQSQQRGLGSNACNGVSENAENKRFKSSSMEENAMDDENPMVDEVPNNDAVEALIGEEPECNLAQRMCEDGLSSELAQSVVKEESKDGILKSLTDNGGTLGNPVVNDDDGKKVQSVVLEKPLRRFTRSALKPKVEPVESWVSGTCSPGLSDGPKDKALPKVEGEENTAVSTSGTPKKVELKMSKKIALNKVPSTVKELLETGLLEGIQVIYNYGKKSSRIQGTIKDVGILCYCWLCKGRKVVTPSKFERHACNSYRRMAKYIHLSNGKSFQEVLKACKDASLETLEATIRNAIGSLPVKKSCICKKCKRSFPPSNAEKVGPLCNSCSRSKKSQASLTHKTGRRARSSKPILVSKSFKGASRGISSTKKIQWKITKKDQRLHKLVFEEGGLPDGTELGYYIRGQKLLEGYKQGLGIFCRCCNKEVSPSQFEAHAGCGSRRKPYSYIYTSNGVSLHELSISLSKGRKYSAKDNDDLCIICADGGNLVLCDGCPRAFHKECASLLSTPRGKWYCKYCQNMFQRERFVEHNANALAAGRVSGVDPIEQITKRCIRIVKNPEAEVSACVLCRGYDFSKSGFHRRTIILCDQCEKEFHVGCLKDHKMADLKELPEGKWFCCVDCSRIHSTLQKLLVGGAEKLPDSLLTVMKKKHEEKGSDTNTDLDVRWRLLSGKIASSETRSLLSQAVAIFHECFDPINDSTTGRDLIPSMVYGRNIGGQEFGGMYCAVLMVNSSVVSAGVLRVYGREVAELPLVATSNDNQGKGYFQILFSCIEKLLAFLNVRSIVLPAADEAESIWTDKFGFKKIAPDKISNLRKNCYQMMTFKGTSMLQKMVPECRIIRRDIE</sequence>
<dbReference type="GO" id="GO:0045944">
    <property type="term" value="P:positive regulation of transcription by RNA polymerase II"/>
    <property type="evidence" value="ECO:0007669"/>
    <property type="project" value="TreeGrafter"/>
</dbReference>